<dbReference type="Gene3D" id="3.40.1350.10">
    <property type="match status" value="1"/>
</dbReference>
<dbReference type="GeneID" id="30996796"/>
<dbReference type="RefSeq" id="XP_020077316.1">
    <property type="nucleotide sequence ID" value="XM_020222247.1"/>
</dbReference>
<keyword evidence="5" id="KW-1185">Reference proteome</keyword>
<dbReference type="PANTHER" id="PTHR28518:SF1">
    <property type="entry name" value="TRNA-SPLICING ENDONUCLEASE SUBUNIT SEN15"/>
    <property type="match status" value="1"/>
</dbReference>
<evidence type="ECO:0000313" key="5">
    <source>
        <dbReference type="Proteomes" id="UP000095085"/>
    </source>
</evidence>
<proteinExistence type="inferred from homology"/>
<gene>
    <name evidence="4" type="ORF">HYPBUDRAFT_156895</name>
</gene>
<evidence type="ECO:0000256" key="1">
    <source>
        <dbReference type="ARBA" id="ARBA00006091"/>
    </source>
</evidence>
<dbReference type="Pfam" id="PF09631">
    <property type="entry name" value="Sen15"/>
    <property type="match status" value="1"/>
</dbReference>
<feature type="domain" description="tRNA-splicing endonuclease subunit Sen15" evidence="3">
    <location>
        <begin position="10"/>
        <end position="120"/>
    </location>
</feature>
<dbReference type="STRING" id="984485.A0A1E4RLX3"/>
<dbReference type="OrthoDB" id="10002170at2759"/>
<dbReference type="GO" id="GO:0000214">
    <property type="term" value="C:tRNA-intron endonuclease complex"/>
    <property type="evidence" value="ECO:0007669"/>
    <property type="project" value="InterPro"/>
</dbReference>
<evidence type="ECO:0000256" key="2">
    <source>
        <dbReference type="ARBA" id="ARBA00022694"/>
    </source>
</evidence>
<dbReference type="InterPro" id="IPR042777">
    <property type="entry name" value="Sen15_fungi"/>
</dbReference>
<reference evidence="5" key="1">
    <citation type="submission" date="2016-05" db="EMBL/GenBank/DDBJ databases">
        <title>Comparative genomics of biotechnologically important yeasts.</title>
        <authorList>
            <consortium name="DOE Joint Genome Institute"/>
            <person name="Riley R."/>
            <person name="Haridas S."/>
            <person name="Wolfe K.H."/>
            <person name="Lopes M.R."/>
            <person name="Hittinger C.T."/>
            <person name="Goker M."/>
            <person name="Salamov A."/>
            <person name="Wisecaver J."/>
            <person name="Long T.M."/>
            <person name="Aerts A.L."/>
            <person name="Barry K."/>
            <person name="Choi C."/>
            <person name="Clum A."/>
            <person name="Coughlan A.Y."/>
            <person name="Deshpande S."/>
            <person name="Douglass A.P."/>
            <person name="Hanson S.J."/>
            <person name="Klenk H.-P."/>
            <person name="Labutti K."/>
            <person name="Lapidus A."/>
            <person name="Lindquist E."/>
            <person name="Lipzen A."/>
            <person name="Meier-Kolthoff J.P."/>
            <person name="Ohm R.A."/>
            <person name="Otillar R.P."/>
            <person name="Pangilinan J."/>
            <person name="Peng Y."/>
            <person name="Rokas A."/>
            <person name="Rosa C.A."/>
            <person name="Scheuner C."/>
            <person name="Sibirny A.A."/>
            <person name="Slot J.C."/>
            <person name="Stielow J.B."/>
            <person name="Sun H."/>
            <person name="Kurtzman C.P."/>
            <person name="Blackwell M."/>
            <person name="Grigoriev I.V."/>
            <person name="Jeffries T.W."/>
        </authorList>
    </citation>
    <scope>NUCLEOTIDE SEQUENCE [LARGE SCALE GENOMIC DNA]</scope>
    <source>
        <strain evidence="5">NRRL Y-1933</strain>
    </source>
</reference>
<dbReference type="AlphaFoldDB" id="A0A1E4RLX3"/>
<dbReference type="PANTHER" id="PTHR28518">
    <property type="entry name" value="TRNA-SPLICING ENDONUCLEASE SUBUNIT SEN15"/>
    <property type="match status" value="1"/>
</dbReference>
<dbReference type="SUPFAM" id="SSF53032">
    <property type="entry name" value="tRNA-intron endonuclease catalytic domain-like"/>
    <property type="match status" value="1"/>
</dbReference>
<organism evidence="4 5">
    <name type="scientific">Hyphopichia burtonii NRRL Y-1933</name>
    <dbReference type="NCBI Taxonomy" id="984485"/>
    <lineage>
        <taxon>Eukaryota</taxon>
        <taxon>Fungi</taxon>
        <taxon>Dikarya</taxon>
        <taxon>Ascomycota</taxon>
        <taxon>Saccharomycotina</taxon>
        <taxon>Pichiomycetes</taxon>
        <taxon>Debaryomycetaceae</taxon>
        <taxon>Hyphopichia</taxon>
    </lineage>
</organism>
<dbReference type="EMBL" id="KV454540">
    <property type="protein sequence ID" value="ODV68249.1"/>
    <property type="molecule type" value="Genomic_DNA"/>
</dbReference>
<dbReference type="Proteomes" id="UP000095085">
    <property type="component" value="Unassembled WGS sequence"/>
</dbReference>
<evidence type="ECO:0000313" key="4">
    <source>
        <dbReference type="EMBL" id="ODV68249.1"/>
    </source>
</evidence>
<sequence length="120" mass="13659">MSSDSSLSEQVKTNLSHYNLWTDVQEHPIKDLSLKILSGIPPSKLDSNDIENQREWIIPKPMSHKANLTLKEINSWFVSISDLVESNNSRPKRVTIGLVNDDGTVVYYFIHDGVVKPRQN</sequence>
<dbReference type="GO" id="GO:0000379">
    <property type="term" value="P:tRNA-type intron splice site recognition and cleavage"/>
    <property type="evidence" value="ECO:0007669"/>
    <property type="project" value="InterPro"/>
</dbReference>
<name>A0A1E4RLX3_9ASCO</name>
<keyword evidence="2" id="KW-0819">tRNA processing</keyword>
<evidence type="ECO:0000259" key="3">
    <source>
        <dbReference type="Pfam" id="PF09631"/>
    </source>
</evidence>
<dbReference type="InterPro" id="IPR036167">
    <property type="entry name" value="tRNA_intron_Endo_cat-like_sf"/>
</dbReference>
<dbReference type="GO" id="GO:0003676">
    <property type="term" value="F:nucleic acid binding"/>
    <property type="evidence" value="ECO:0007669"/>
    <property type="project" value="InterPro"/>
</dbReference>
<dbReference type="InterPro" id="IPR018593">
    <property type="entry name" value="tRNA-endonuc_su_Sen15"/>
</dbReference>
<dbReference type="GO" id="GO:0000213">
    <property type="term" value="F:tRNA-intron lyase activity"/>
    <property type="evidence" value="ECO:0007669"/>
    <property type="project" value="TreeGrafter"/>
</dbReference>
<comment type="similarity">
    <text evidence="1">Belongs to the SEN15 family.</text>
</comment>
<protein>
    <recommendedName>
        <fullName evidence="3">tRNA-splicing endonuclease subunit Sen15 domain-containing protein</fullName>
    </recommendedName>
</protein>
<dbReference type="InterPro" id="IPR011856">
    <property type="entry name" value="tRNA_endonuc-like_dom_sf"/>
</dbReference>
<accession>A0A1E4RLX3</accession>